<reference evidence="2" key="1">
    <citation type="submission" date="2020-04" db="EMBL/GenBank/DDBJ databases">
        <title>Hybrid Assembly of Korean Phytophthora infestans isolates.</title>
        <authorList>
            <person name="Prokchorchik M."/>
            <person name="Lee Y."/>
            <person name="Seo J."/>
            <person name="Cho J.-H."/>
            <person name="Park Y.-E."/>
            <person name="Jang D.-C."/>
            <person name="Im J.-S."/>
            <person name="Choi J.-G."/>
            <person name="Park H.-J."/>
            <person name="Lee G.-B."/>
            <person name="Lee Y.-G."/>
            <person name="Hong S.-Y."/>
            <person name="Cho K."/>
            <person name="Sohn K.H."/>
        </authorList>
    </citation>
    <scope>NUCLEOTIDE SEQUENCE</scope>
    <source>
        <strain evidence="2">KR_1_A1</strain>
        <strain evidence="3">KR_2_A2</strain>
    </source>
</reference>
<dbReference type="EMBL" id="JAACNO010000931">
    <property type="protein sequence ID" value="KAF4143978.1"/>
    <property type="molecule type" value="Genomic_DNA"/>
</dbReference>
<dbReference type="Proteomes" id="UP000602510">
    <property type="component" value="Unassembled WGS sequence"/>
</dbReference>
<organism evidence="2 4">
    <name type="scientific">Phytophthora infestans</name>
    <name type="common">Potato late blight agent</name>
    <name type="synonym">Botrytis infestans</name>
    <dbReference type="NCBI Taxonomy" id="4787"/>
    <lineage>
        <taxon>Eukaryota</taxon>
        <taxon>Sar</taxon>
        <taxon>Stramenopiles</taxon>
        <taxon>Oomycota</taxon>
        <taxon>Peronosporomycetes</taxon>
        <taxon>Peronosporales</taxon>
        <taxon>Peronosporaceae</taxon>
        <taxon>Phytophthora</taxon>
    </lineage>
</organism>
<dbReference type="AlphaFoldDB" id="A0A833SYA7"/>
<evidence type="ECO:0000256" key="1">
    <source>
        <dbReference type="SAM" id="MobiDB-lite"/>
    </source>
</evidence>
<dbReference type="Proteomes" id="UP000704712">
    <property type="component" value="Unassembled WGS sequence"/>
</dbReference>
<proteinExistence type="predicted"/>
<evidence type="ECO:0000313" key="4">
    <source>
        <dbReference type="Proteomes" id="UP000602510"/>
    </source>
</evidence>
<gene>
    <name evidence="2" type="ORF">GN244_ATG14237</name>
    <name evidence="3" type="ORF">GN958_ATG06833</name>
</gene>
<feature type="region of interest" description="Disordered" evidence="1">
    <location>
        <begin position="1"/>
        <end position="62"/>
    </location>
</feature>
<name>A0A833SYA7_PHYIN</name>
<accession>A0A833SYA7</accession>
<protein>
    <submittedName>
        <fullName evidence="2">Uncharacterized protein</fullName>
    </submittedName>
</protein>
<sequence>MGSRRYPSAIFDGKSPVPNAQASLPVIPKQDKRQASQPSSGLSTRPTPRRQSSQRSMFKSSLVVEQESASDIDALDINPEIIEVLSGEDRTSSPAAPSADEYEEKSSDIIVGIFATRLELSACSASSR</sequence>
<keyword evidence="4" id="KW-1185">Reference proteome</keyword>
<feature type="compositionally biased region" description="Low complexity" evidence="1">
    <location>
        <begin position="43"/>
        <end position="56"/>
    </location>
</feature>
<evidence type="ECO:0000313" key="2">
    <source>
        <dbReference type="EMBL" id="KAF4033824.1"/>
    </source>
</evidence>
<evidence type="ECO:0000313" key="3">
    <source>
        <dbReference type="EMBL" id="KAF4143978.1"/>
    </source>
</evidence>
<comment type="caution">
    <text evidence="2">The sequence shown here is derived from an EMBL/GenBank/DDBJ whole genome shotgun (WGS) entry which is preliminary data.</text>
</comment>
<dbReference type="EMBL" id="WSZM01000404">
    <property type="protein sequence ID" value="KAF4033824.1"/>
    <property type="molecule type" value="Genomic_DNA"/>
</dbReference>